<gene>
    <name evidence="2" type="ORF">EV652_111274</name>
</gene>
<feature type="transmembrane region" description="Helical" evidence="1">
    <location>
        <begin position="6"/>
        <end position="26"/>
    </location>
</feature>
<dbReference type="Proteomes" id="UP000294508">
    <property type="component" value="Unassembled WGS sequence"/>
</dbReference>
<proteinExistence type="predicted"/>
<protein>
    <submittedName>
        <fullName evidence="2">Uncharacterized protein</fullName>
    </submittedName>
</protein>
<evidence type="ECO:0000313" key="2">
    <source>
        <dbReference type="EMBL" id="TCO21363.1"/>
    </source>
</evidence>
<keyword evidence="1" id="KW-0812">Transmembrane</keyword>
<organism evidence="2 3">
    <name type="scientific">Kribbella steppae</name>
    <dbReference type="NCBI Taxonomy" id="2512223"/>
    <lineage>
        <taxon>Bacteria</taxon>
        <taxon>Bacillati</taxon>
        <taxon>Actinomycetota</taxon>
        <taxon>Actinomycetes</taxon>
        <taxon>Propionibacteriales</taxon>
        <taxon>Kribbellaceae</taxon>
        <taxon>Kribbella</taxon>
    </lineage>
</organism>
<keyword evidence="1" id="KW-1133">Transmembrane helix</keyword>
<dbReference type="EMBL" id="SLWN01000011">
    <property type="protein sequence ID" value="TCO21363.1"/>
    <property type="molecule type" value="Genomic_DNA"/>
</dbReference>
<dbReference type="AlphaFoldDB" id="A0A4R2H681"/>
<name>A0A4R2H681_9ACTN</name>
<evidence type="ECO:0000313" key="3">
    <source>
        <dbReference type="Proteomes" id="UP000294508"/>
    </source>
</evidence>
<accession>A0A4R2H681</accession>
<comment type="caution">
    <text evidence="2">The sequence shown here is derived from an EMBL/GenBank/DDBJ whole genome shotgun (WGS) entry which is preliminary data.</text>
</comment>
<sequence>MSWLIAETWILLLVAFLLGSAAAWLLHRLLPRGARR</sequence>
<evidence type="ECO:0000256" key="1">
    <source>
        <dbReference type="SAM" id="Phobius"/>
    </source>
</evidence>
<keyword evidence="1" id="KW-0472">Membrane</keyword>
<keyword evidence="3" id="KW-1185">Reference proteome</keyword>
<reference evidence="2 3" key="1">
    <citation type="journal article" date="2015" name="Stand. Genomic Sci.">
        <title>Genomic Encyclopedia of Bacterial and Archaeal Type Strains, Phase III: the genomes of soil and plant-associated and newly described type strains.</title>
        <authorList>
            <person name="Whitman W.B."/>
            <person name="Woyke T."/>
            <person name="Klenk H.P."/>
            <person name="Zhou Y."/>
            <person name="Lilburn T.G."/>
            <person name="Beck B.J."/>
            <person name="De Vos P."/>
            <person name="Vandamme P."/>
            <person name="Eisen J.A."/>
            <person name="Garrity G."/>
            <person name="Hugenholtz P."/>
            <person name="Kyrpides N.C."/>
        </authorList>
    </citation>
    <scope>NUCLEOTIDE SEQUENCE [LARGE SCALE GENOMIC DNA]</scope>
    <source>
        <strain evidence="2 3">VKM Ac-2572</strain>
    </source>
</reference>